<evidence type="ECO:0000313" key="2">
    <source>
        <dbReference type="Proteomes" id="UP000470404"/>
    </source>
</evidence>
<organism evidence="1 2">
    <name type="scientific">Amycolatopsis rubida</name>
    <dbReference type="NCBI Taxonomy" id="112413"/>
    <lineage>
        <taxon>Bacteria</taxon>
        <taxon>Bacillati</taxon>
        <taxon>Actinomycetota</taxon>
        <taxon>Actinomycetes</taxon>
        <taxon>Pseudonocardiales</taxon>
        <taxon>Pseudonocardiaceae</taxon>
        <taxon>Amycolatopsis</taxon>
    </lineage>
</organism>
<protein>
    <submittedName>
        <fullName evidence="1">Uncharacterized protein</fullName>
    </submittedName>
</protein>
<sequence>MVTVRVRLPHRVRGERARPDAGAPGRPGIEHIAEPANGGVLPALVAVSGPELVVGRDEAVRALRSAVSTVSLRWSS</sequence>
<name>A0ABX0BHV1_9PSEU</name>
<dbReference type="RefSeq" id="WP_157905162.1">
    <property type="nucleotide sequence ID" value="NZ_FOWC01000020.1"/>
</dbReference>
<gene>
    <name evidence="1" type="ORF">G3I59_04895</name>
</gene>
<reference evidence="1 2" key="1">
    <citation type="submission" date="2020-01" db="EMBL/GenBank/DDBJ databases">
        <title>Insect and environment-associated Actinomycetes.</title>
        <authorList>
            <person name="Currrie C."/>
            <person name="Chevrette M."/>
            <person name="Carlson C."/>
            <person name="Stubbendieck R."/>
            <person name="Wendt-Pienkowski E."/>
        </authorList>
    </citation>
    <scope>NUCLEOTIDE SEQUENCE [LARGE SCALE GENOMIC DNA]</scope>
    <source>
        <strain evidence="1 2">SID8386</strain>
    </source>
</reference>
<dbReference type="Proteomes" id="UP000470404">
    <property type="component" value="Unassembled WGS sequence"/>
</dbReference>
<accession>A0ABX0BHV1</accession>
<proteinExistence type="predicted"/>
<keyword evidence="2" id="KW-1185">Reference proteome</keyword>
<dbReference type="EMBL" id="JAAGNC010000034">
    <property type="protein sequence ID" value="NEC54951.1"/>
    <property type="molecule type" value="Genomic_DNA"/>
</dbReference>
<comment type="caution">
    <text evidence="1">The sequence shown here is derived from an EMBL/GenBank/DDBJ whole genome shotgun (WGS) entry which is preliminary data.</text>
</comment>
<evidence type="ECO:0000313" key="1">
    <source>
        <dbReference type="EMBL" id="NEC54951.1"/>
    </source>
</evidence>